<organism evidence="1 2">
    <name type="scientific">Rattus norvegicus</name>
    <name type="common">Rat</name>
    <dbReference type="NCBI Taxonomy" id="10116"/>
    <lineage>
        <taxon>Eukaryota</taxon>
        <taxon>Metazoa</taxon>
        <taxon>Chordata</taxon>
        <taxon>Craniata</taxon>
        <taxon>Vertebrata</taxon>
        <taxon>Euteleostomi</taxon>
        <taxon>Mammalia</taxon>
        <taxon>Eutheria</taxon>
        <taxon>Euarchontoglires</taxon>
        <taxon>Glires</taxon>
        <taxon>Rodentia</taxon>
        <taxon>Myomorpha</taxon>
        <taxon>Muroidea</taxon>
        <taxon>Muridae</taxon>
        <taxon>Murinae</taxon>
        <taxon>Rattus</taxon>
    </lineage>
</organism>
<gene>
    <name evidence="1" type="ORF">rCG_52253</name>
</gene>
<dbReference type="SUPFAM" id="SSF55174">
    <property type="entry name" value="Alpha-L RNA-binding motif"/>
    <property type="match status" value="1"/>
</dbReference>
<proteinExistence type="predicted"/>
<evidence type="ECO:0000313" key="2">
    <source>
        <dbReference type="Proteomes" id="UP000234681"/>
    </source>
</evidence>
<evidence type="ECO:0000313" key="1">
    <source>
        <dbReference type="EMBL" id="EDL85247.1"/>
    </source>
</evidence>
<feature type="non-terminal residue" evidence="1">
    <location>
        <position position="106"/>
    </location>
</feature>
<dbReference type="AlphaFoldDB" id="A6K687"/>
<dbReference type="EMBL" id="CH474023">
    <property type="protein sequence ID" value="EDL85247.1"/>
    <property type="molecule type" value="Genomic_DNA"/>
</dbReference>
<reference evidence="1 2" key="1">
    <citation type="submission" date="2005-07" db="EMBL/GenBank/DDBJ databases">
        <authorList>
            <person name="Mural R.J."/>
            <person name="Li P.W."/>
            <person name="Adams M.D."/>
            <person name="Amanatides P.G."/>
            <person name="Baden-Tillson H."/>
            <person name="Barnstead M."/>
            <person name="Chin S.H."/>
            <person name="Dew I."/>
            <person name="Evans C.A."/>
            <person name="Ferriera S."/>
            <person name="Flanigan M."/>
            <person name="Fosler C."/>
            <person name="Glodek A."/>
            <person name="Gu Z."/>
            <person name="Holt R.A."/>
            <person name="Jennings D."/>
            <person name="Kraft C.L."/>
            <person name="Lu F."/>
            <person name="Nguyen T."/>
            <person name="Nusskern D.R."/>
            <person name="Pfannkoch C.M."/>
            <person name="Sitter C."/>
            <person name="Sutton G.G."/>
            <person name="Venter J.C."/>
            <person name="Wang Z."/>
            <person name="Woodage T."/>
            <person name="Zheng X.H."/>
            <person name="Zhong F."/>
        </authorList>
    </citation>
    <scope>NUCLEOTIDE SEQUENCE [LARGE SCALE GENOMIC DNA]</scope>
    <source>
        <strain>BN</strain>
        <strain evidence="2">Sprague-Dawley</strain>
    </source>
</reference>
<name>A6K687_RAT</name>
<protein>
    <submittedName>
        <fullName evidence="1">RCG52253</fullName>
    </submittedName>
</protein>
<dbReference type="Proteomes" id="UP000234681">
    <property type="component" value="Chromosome 15"/>
</dbReference>
<accession>A6K687</accession>
<sequence length="106" mass="12102">MKPRRSWFTSWAFGLRIYFSEKQLQTQVFELVLDKSIRHACVLLCHCHIRIGKQVVDIAFFFVGLDSRKHTDFFRHCLNGGGYPGSVKRKNVKKGRGGAGAGDDEE</sequence>